<dbReference type="OrthoDB" id="9808601at2"/>
<dbReference type="Proteomes" id="UP000005143">
    <property type="component" value="Unassembled WGS sequence"/>
</dbReference>
<dbReference type="AlphaFoldDB" id="H0EA64"/>
<organism evidence="2 3">
    <name type="scientific">Patulibacter medicamentivorans</name>
    <dbReference type="NCBI Taxonomy" id="1097667"/>
    <lineage>
        <taxon>Bacteria</taxon>
        <taxon>Bacillati</taxon>
        <taxon>Actinomycetota</taxon>
        <taxon>Thermoleophilia</taxon>
        <taxon>Solirubrobacterales</taxon>
        <taxon>Patulibacteraceae</taxon>
        <taxon>Patulibacter</taxon>
    </lineage>
</organism>
<evidence type="ECO:0000313" key="2">
    <source>
        <dbReference type="EMBL" id="EHN09404.1"/>
    </source>
</evidence>
<feature type="region of interest" description="Disordered" evidence="1">
    <location>
        <begin position="37"/>
        <end position="56"/>
    </location>
</feature>
<accession>H0EA64</accession>
<proteinExistence type="predicted"/>
<name>H0EA64_9ACTN</name>
<gene>
    <name evidence="2" type="ORF">PAI11_37380</name>
</gene>
<evidence type="ECO:0000256" key="1">
    <source>
        <dbReference type="SAM" id="MobiDB-lite"/>
    </source>
</evidence>
<comment type="caution">
    <text evidence="2">The sequence shown here is derived from an EMBL/GenBank/DDBJ whole genome shotgun (WGS) entry which is preliminary data.</text>
</comment>
<protein>
    <submittedName>
        <fullName evidence="2">Uncharacterized protein</fullName>
    </submittedName>
</protein>
<dbReference type="EMBL" id="AGUD01000292">
    <property type="protein sequence ID" value="EHN09404.1"/>
    <property type="molecule type" value="Genomic_DNA"/>
</dbReference>
<keyword evidence="3" id="KW-1185">Reference proteome</keyword>
<evidence type="ECO:0000313" key="3">
    <source>
        <dbReference type="Proteomes" id="UP000005143"/>
    </source>
</evidence>
<sequence length="214" mass="23328">MTLVVRHDLLTLEGCRREAWRLLGRIATQVTEASGQSIGGRVSAGKPESRPPTGPRGDTLEATWLTRFHASWDDVVGLRTDVLVCGAVYARQLGQLDSWAREHLLTDAGFSVQHDADLVLDRVIDCYPGWAPEEVAAVETAIGSRCDALWVRRARRSSARHPETGVPVPVGQHRIAEVIALNAAGRSQRSIAQEVGASKTTVQRILDEHLSKAS</sequence>
<dbReference type="RefSeq" id="WP_007578174.1">
    <property type="nucleotide sequence ID" value="NZ_AGUD01000292.1"/>
</dbReference>
<reference evidence="2 3" key="1">
    <citation type="journal article" date="2013" name="Biodegradation">
        <title>Quantitative proteomic analysis of ibuprofen-degrading Patulibacter sp. strain I11.</title>
        <authorList>
            <person name="Almeida B."/>
            <person name="Kjeldal H."/>
            <person name="Lolas I."/>
            <person name="Knudsen A.D."/>
            <person name="Carvalho G."/>
            <person name="Nielsen K.L."/>
            <person name="Barreto Crespo M.T."/>
            <person name="Stensballe A."/>
            <person name="Nielsen J.L."/>
        </authorList>
    </citation>
    <scope>NUCLEOTIDE SEQUENCE [LARGE SCALE GENOMIC DNA]</scope>
    <source>
        <strain evidence="2 3">I11</strain>
    </source>
</reference>